<dbReference type="EC" id="2.10.1.1" evidence="7"/>
<dbReference type="SMART" id="SM00852">
    <property type="entry name" value="MoCF_biosynth"/>
    <property type="match status" value="1"/>
</dbReference>
<dbReference type="RefSeq" id="WP_323220348.1">
    <property type="nucleotide sequence ID" value="NZ_JAYGHT010000163.1"/>
</dbReference>
<dbReference type="Gene3D" id="2.40.340.10">
    <property type="entry name" value="MoeA, C-terminal, domain IV"/>
    <property type="match status" value="1"/>
</dbReference>
<dbReference type="InterPro" id="IPR005111">
    <property type="entry name" value="MoeA_C_domain_IV"/>
</dbReference>
<evidence type="ECO:0000256" key="7">
    <source>
        <dbReference type="RuleBase" id="RU365090"/>
    </source>
</evidence>
<dbReference type="Pfam" id="PF00994">
    <property type="entry name" value="MoCF_biosynth"/>
    <property type="match status" value="1"/>
</dbReference>
<keyword evidence="7" id="KW-0808">Transferase</keyword>
<dbReference type="InterPro" id="IPR036425">
    <property type="entry name" value="MoaB/Mog-like_dom_sf"/>
</dbReference>
<dbReference type="InterPro" id="IPR036688">
    <property type="entry name" value="MoeA_C_domain_IV_sf"/>
</dbReference>
<evidence type="ECO:0000313" key="10">
    <source>
        <dbReference type="Proteomes" id="UP001301728"/>
    </source>
</evidence>
<dbReference type="Pfam" id="PF03454">
    <property type="entry name" value="MoeA_C"/>
    <property type="match status" value="1"/>
</dbReference>
<comment type="function">
    <text evidence="1 7">Catalyzes the insertion of molybdate into adenylated molybdopterin with the concomitant release of AMP.</text>
</comment>
<name>A0ABU5U557_9CYAN</name>
<accession>A0ABU5U557</accession>
<dbReference type="InterPro" id="IPR005110">
    <property type="entry name" value="MoeA_linker/N"/>
</dbReference>
<comment type="similarity">
    <text evidence="3 7">Belongs to the MoeA family.</text>
</comment>
<evidence type="ECO:0000256" key="1">
    <source>
        <dbReference type="ARBA" id="ARBA00002901"/>
    </source>
</evidence>
<keyword evidence="7" id="KW-0479">Metal-binding</keyword>
<dbReference type="Pfam" id="PF03453">
    <property type="entry name" value="MoeA_N"/>
    <property type="match status" value="1"/>
</dbReference>
<dbReference type="Proteomes" id="UP001301728">
    <property type="component" value="Unassembled WGS sequence"/>
</dbReference>
<dbReference type="Gene3D" id="3.40.980.10">
    <property type="entry name" value="MoaB/Mog-like domain"/>
    <property type="match status" value="1"/>
</dbReference>
<keyword evidence="7" id="KW-0460">Magnesium</keyword>
<evidence type="ECO:0000256" key="4">
    <source>
        <dbReference type="ARBA" id="ARBA00022505"/>
    </source>
</evidence>
<dbReference type="NCBIfam" id="NF045515">
    <property type="entry name" value="Glp_gephyrin"/>
    <property type="match status" value="1"/>
</dbReference>
<dbReference type="NCBIfam" id="TIGR00177">
    <property type="entry name" value="molyb_syn"/>
    <property type="match status" value="1"/>
</dbReference>
<evidence type="ECO:0000256" key="6">
    <source>
        <dbReference type="ARBA" id="ARBA00047317"/>
    </source>
</evidence>
<dbReference type="InterPro" id="IPR038987">
    <property type="entry name" value="MoeA-like"/>
</dbReference>
<comment type="caution">
    <text evidence="9">The sequence shown here is derived from an EMBL/GenBank/DDBJ whole genome shotgun (WGS) entry which is preliminary data.</text>
</comment>
<evidence type="ECO:0000256" key="3">
    <source>
        <dbReference type="ARBA" id="ARBA00010763"/>
    </source>
</evidence>
<comment type="catalytic activity">
    <reaction evidence="6">
        <text>adenylyl-molybdopterin + molybdate = Mo-molybdopterin + AMP + H(+)</text>
        <dbReference type="Rhea" id="RHEA:35047"/>
        <dbReference type="ChEBI" id="CHEBI:15378"/>
        <dbReference type="ChEBI" id="CHEBI:36264"/>
        <dbReference type="ChEBI" id="CHEBI:62727"/>
        <dbReference type="ChEBI" id="CHEBI:71302"/>
        <dbReference type="ChEBI" id="CHEBI:456215"/>
        <dbReference type="EC" id="2.10.1.1"/>
    </reaction>
</comment>
<feature type="domain" description="MoaB/Mog" evidence="8">
    <location>
        <begin position="183"/>
        <end position="321"/>
    </location>
</feature>
<reference evidence="9 10" key="1">
    <citation type="submission" date="2023-12" db="EMBL/GenBank/DDBJ databases">
        <title>Baltic Sea Cyanobacteria.</title>
        <authorList>
            <person name="Delbaje E."/>
            <person name="Fewer D.P."/>
            <person name="Shishido T.K."/>
        </authorList>
    </citation>
    <scope>NUCLEOTIDE SEQUENCE [LARGE SCALE GENOMIC DNA]</scope>
    <source>
        <strain evidence="9 10">CCNP 1315</strain>
    </source>
</reference>
<dbReference type="SUPFAM" id="SSF53218">
    <property type="entry name" value="Molybdenum cofactor biosynthesis proteins"/>
    <property type="match status" value="1"/>
</dbReference>
<proteinExistence type="inferred from homology"/>
<comment type="cofactor">
    <cofactor evidence="7">
        <name>Mg(2+)</name>
        <dbReference type="ChEBI" id="CHEBI:18420"/>
    </cofactor>
</comment>
<dbReference type="PANTHER" id="PTHR10192">
    <property type="entry name" value="MOLYBDOPTERIN BIOSYNTHESIS PROTEIN"/>
    <property type="match status" value="1"/>
</dbReference>
<dbReference type="EMBL" id="JAYGHT010000163">
    <property type="protein sequence ID" value="MEA5522326.1"/>
    <property type="molecule type" value="Genomic_DNA"/>
</dbReference>
<dbReference type="InterPro" id="IPR001453">
    <property type="entry name" value="MoaB/Mog_dom"/>
</dbReference>
<dbReference type="SUPFAM" id="SSF63882">
    <property type="entry name" value="MoeA N-terminal region -like"/>
    <property type="match status" value="1"/>
</dbReference>
<dbReference type="PANTHER" id="PTHR10192:SF5">
    <property type="entry name" value="GEPHYRIN"/>
    <property type="match status" value="1"/>
</dbReference>
<sequence>MLTVDQAESIILDLVQPLQSPQDIETIDLCAALGRVLATPVISHLDFPHWDNSAMDGYAVRHADIKGSTANHPITLKIVEEIPAGYQPQRSLQPREAARIFTGACLPVGADTIVMQEDTQRLGNHVTIFNCPPPQAFVRRQGCFHKAGDLLLTPGIPLDAAEIAVLAASQSVQVPVYRRVKVAIFSTGDELVTPDQPLEPGQLVDSNRYALTALMLKMGVEPLNFSIVRDRPQALKQTISQAINQADAVLSTGGVSVGDYDYIEQILSELGGKIHVQSVAIQPGKPLTVAKFPDCVYFGLPGNPVSALVTCWRFILPALRKLSGLKSEYYQPVFVKARSLNLLQSKGKRETYLWGKLSVNQGEYEFQLAEGTHNSANLVNLAQTTGLAVLPVNCTQVEAGDFVQVLQV</sequence>
<dbReference type="Gene3D" id="2.170.190.11">
    <property type="entry name" value="Molybdopterin biosynthesis moea protein, domain 3"/>
    <property type="match status" value="1"/>
</dbReference>
<comment type="pathway">
    <text evidence="2 7">Cofactor biosynthesis; molybdopterin biosynthesis.</text>
</comment>
<keyword evidence="4 7" id="KW-0500">Molybdenum</keyword>
<dbReference type="Gene3D" id="3.90.105.10">
    <property type="entry name" value="Molybdopterin biosynthesis moea protein, domain 2"/>
    <property type="match status" value="1"/>
</dbReference>
<evidence type="ECO:0000313" key="9">
    <source>
        <dbReference type="EMBL" id="MEA5522326.1"/>
    </source>
</evidence>
<dbReference type="CDD" id="cd00887">
    <property type="entry name" value="MoeA"/>
    <property type="match status" value="1"/>
</dbReference>
<organism evidence="9 10">
    <name type="scientific">Limnoraphis robusta CCNP1315</name>
    <dbReference type="NCBI Taxonomy" id="3110306"/>
    <lineage>
        <taxon>Bacteria</taxon>
        <taxon>Bacillati</taxon>
        <taxon>Cyanobacteriota</taxon>
        <taxon>Cyanophyceae</taxon>
        <taxon>Oscillatoriophycideae</taxon>
        <taxon>Oscillatoriales</taxon>
        <taxon>Sirenicapillariaceae</taxon>
        <taxon>Limnoraphis</taxon>
    </lineage>
</organism>
<dbReference type="InterPro" id="IPR036135">
    <property type="entry name" value="MoeA_linker/N_sf"/>
</dbReference>
<evidence type="ECO:0000259" key="8">
    <source>
        <dbReference type="SMART" id="SM00852"/>
    </source>
</evidence>
<protein>
    <recommendedName>
        <fullName evidence="7">Molybdopterin molybdenumtransferase</fullName>
        <ecNumber evidence="7">2.10.1.1</ecNumber>
    </recommendedName>
</protein>
<keyword evidence="5 7" id="KW-0501">Molybdenum cofactor biosynthesis</keyword>
<evidence type="ECO:0000256" key="2">
    <source>
        <dbReference type="ARBA" id="ARBA00005046"/>
    </source>
</evidence>
<keyword evidence="10" id="KW-1185">Reference proteome</keyword>
<dbReference type="SUPFAM" id="SSF63867">
    <property type="entry name" value="MoeA C-terminal domain-like"/>
    <property type="match status" value="1"/>
</dbReference>
<evidence type="ECO:0000256" key="5">
    <source>
        <dbReference type="ARBA" id="ARBA00023150"/>
    </source>
</evidence>
<gene>
    <name evidence="9" type="primary">glp</name>
    <name evidence="9" type="ORF">VB854_25645</name>
</gene>